<dbReference type="EMBL" id="MVIM01000008">
    <property type="protein sequence ID" value="ORB64280.1"/>
    <property type="molecule type" value="Genomic_DNA"/>
</dbReference>
<proteinExistence type="inferred from homology"/>
<evidence type="ECO:0000256" key="5">
    <source>
        <dbReference type="SAM" id="MobiDB-lite"/>
    </source>
</evidence>
<gene>
    <name evidence="7" type="ORF">BST47_16985</name>
</gene>
<keyword evidence="4" id="KW-1015">Disulfide bond</keyword>
<evidence type="ECO:0000256" key="2">
    <source>
        <dbReference type="ARBA" id="ARBA00022487"/>
    </source>
</evidence>
<evidence type="ECO:0000256" key="3">
    <source>
        <dbReference type="ARBA" id="ARBA00022801"/>
    </source>
</evidence>
<feature type="compositionally biased region" description="Low complexity" evidence="5">
    <location>
        <begin position="232"/>
        <end position="241"/>
    </location>
</feature>
<dbReference type="RefSeq" id="WP_083126703.1">
    <property type="nucleotide sequence ID" value="NZ_MVIM01000008.1"/>
</dbReference>
<reference evidence="7 8" key="1">
    <citation type="submission" date="2017-02" db="EMBL/GenBank/DDBJ databases">
        <title>The new phylogeny of genus Mycobacterium.</title>
        <authorList>
            <person name="Tortoli E."/>
            <person name="Trovato A."/>
            <person name="Cirillo D.M."/>
        </authorList>
    </citation>
    <scope>NUCLEOTIDE SEQUENCE [LARGE SCALE GENOMIC DNA]</scope>
    <source>
        <strain evidence="7 8">DSM 44338</strain>
    </source>
</reference>
<evidence type="ECO:0000313" key="7">
    <source>
        <dbReference type="EMBL" id="ORB64280.1"/>
    </source>
</evidence>
<dbReference type="GO" id="GO:0052689">
    <property type="term" value="F:carboxylic ester hydrolase activity"/>
    <property type="evidence" value="ECO:0007669"/>
    <property type="project" value="UniProtKB-KW"/>
</dbReference>
<evidence type="ECO:0000313" key="8">
    <source>
        <dbReference type="Proteomes" id="UP000192411"/>
    </source>
</evidence>
<feature type="region of interest" description="Disordered" evidence="5">
    <location>
        <begin position="232"/>
        <end position="292"/>
    </location>
</feature>
<dbReference type="AlphaFoldDB" id="A0A1X0JNU1"/>
<keyword evidence="8" id="KW-1185">Reference proteome</keyword>
<evidence type="ECO:0000256" key="4">
    <source>
        <dbReference type="ARBA" id="ARBA00023157"/>
    </source>
</evidence>
<dbReference type="SUPFAM" id="SSF53474">
    <property type="entry name" value="alpha/beta-Hydrolases"/>
    <property type="match status" value="1"/>
</dbReference>
<evidence type="ECO:0000256" key="1">
    <source>
        <dbReference type="ARBA" id="ARBA00007534"/>
    </source>
</evidence>
<feature type="chain" id="PRO_5010865606" evidence="6">
    <location>
        <begin position="31"/>
        <end position="292"/>
    </location>
</feature>
<evidence type="ECO:0000256" key="6">
    <source>
        <dbReference type="SAM" id="SignalP"/>
    </source>
</evidence>
<dbReference type="Proteomes" id="UP000192411">
    <property type="component" value="Unassembled WGS sequence"/>
</dbReference>
<comment type="caution">
    <text evidence="7">The sequence shown here is derived from an EMBL/GenBank/DDBJ whole genome shotgun (WGS) entry which is preliminary data.</text>
</comment>
<dbReference type="SMART" id="SM01110">
    <property type="entry name" value="Cutinase"/>
    <property type="match status" value="1"/>
</dbReference>
<dbReference type="Gene3D" id="3.40.50.1820">
    <property type="entry name" value="alpha/beta hydrolase"/>
    <property type="match status" value="1"/>
</dbReference>
<dbReference type="InterPro" id="IPR029058">
    <property type="entry name" value="AB_hydrolase_fold"/>
</dbReference>
<keyword evidence="3" id="KW-0378">Hydrolase</keyword>
<comment type="similarity">
    <text evidence="1">Belongs to the cutinase family.</text>
</comment>
<organism evidence="7 8">
    <name type="scientific">Mycolicibacterium tusciae</name>
    <dbReference type="NCBI Taxonomy" id="75922"/>
    <lineage>
        <taxon>Bacteria</taxon>
        <taxon>Bacillati</taxon>
        <taxon>Actinomycetota</taxon>
        <taxon>Actinomycetes</taxon>
        <taxon>Mycobacteriales</taxon>
        <taxon>Mycobacteriaceae</taxon>
        <taxon>Mycolicibacterium</taxon>
    </lineage>
</organism>
<dbReference type="STRING" id="75922.BST47_16985"/>
<name>A0A1X0JNU1_9MYCO</name>
<keyword evidence="2" id="KW-0719">Serine esterase</keyword>
<accession>A0A1X0JNU1</accession>
<protein>
    <submittedName>
        <fullName evidence="7">Cutinase family protein</fullName>
    </submittedName>
</protein>
<keyword evidence="6" id="KW-0732">Signal</keyword>
<sequence length="292" mass="29441">MGAVETVGVVGAVAAAAALLHSAPIPFAQAAACPDAKVIFARGTTEQPGVGPTGDAFVNSLQSQVAGKSVEVYPVNYPATTDFRTAIDGISDARANILATAATCPDTKMVLGGFSQGAAVMGFVTANVVPDGVSAETVPTPMPLDVADHVAAVALFGKPSARFMRAINDPQIVIGPNYVDKTIDLCVEDDLVCDPDGRSFGIHSRYADVGMATEGATLVANKLQAHWAADAATEAAATADPAEPESPEQLSAPIADEMPPAHAAVSTPGSIGPLPGPAPAVSVSPDQSHLAP</sequence>
<feature type="signal peptide" evidence="6">
    <location>
        <begin position="1"/>
        <end position="30"/>
    </location>
</feature>
<dbReference type="PANTHER" id="PTHR33630">
    <property type="entry name" value="CUTINASE RV1984C-RELATED-RELATED"/>
    <property type="match status" value="1"/>
</dbReference>
<dbReference type="PANTHER" id="PTHR33630:SF9">
    <property type="entry name" value="CUTINASE 4"/>
    <property type="match status" value="1"/>
</dbReference>
<dbReference type="InterPro" id="IPR000675">
    <property type="entry name" value="Cutinase/axe"/>
</dbReference>
<dbReference type="OrthoDB" id="3690529at2"/>
<dbReference type="Pfam" id="PF01083">
    <property type="entry name" value="Cutinase"/>
    <property type="match status" value="1"/>
</dbReference>